<reference evidence="9 10" key="1">
    <citation type="submission" date="2021-06" db="EMBL/GenBank/DDBJ databases">
        <authorList>
            <person name="Sun Q."/>
            <person name="Li D."/>
        </authorList>
    </citation>
    <scope>NUCLEOTIDE SEQUENCE [LARGE SCALE GENOMIC DNA]</scope>
    <source>
        <strain evidence="9 10">MSJ-2</strain>
    </source>
</reference>
<feature type="transmembrane region" description="Helical" evidence="7">
    <location>
        <begin position="182"/>
        <end position="203"/>
    </location>
</feature>
<organism evidence="9 10">
    <name type="scientific">Dysosmobacter acutus</name>
    <dbReference type="NCBI Taxonomy" id="2841504"/>
    <lineage>
        <taxon>Bacteria</taxon>
        <taxon>Bacillati</taxon>
        <taxon>Bacillota</taxon>
        <taxon>Clostridia</taxon>
        <taxon>Eubacteriales</taxon>
        <taxon>Oscillospiraceae</taxon>
        <taxon>Dysosmobacter</taxon>
    </lineage>
</organism>
<protein>
    <submittedName>
        <fullName evidence="9">Threonine/serine exporter family protein</fullName>
    </submittedName>
</protein>
<dbReference type="EMBL" id="JAHLQN010000001">
    <property type="protein sequence ID" value="MBU5625406.1"/>
    <property type="molecule type" value="Genomic_DNA"/>
</dbReference>
<evidence type="ECO:0000256" key="3">
    <source>
        <dbReference type="ARBA" id="ARBA00022692"/>
    </source>
</evidence>
<dbReference type="InterPro" id="IPR010619">
    <property type="entry name" value="ThrE-like_N"/>
</dbReference>
<evidence type="ECO:0000256" key="4">
    <source>
        <dbReference type="ARBA" id="ARBA00022989"/>
    </source>
</evidence>
<evidence type="ECO:0000313" key="9">
    <source>
        <dbReference type="EMBL" id="MBU5625406.1"/>
    </source>
</evidence>
<gene>
    <name evidence="9" type="ORF">KQI82_00455</name>
</gene>
<dbReference type="RefSeq" id="WP_216557185.1">
    <property type="nucleotide sequence ID" value="NZ_JAHLQN010000001.1"/>
</dbReference>
<evidence type="ECO:0000256" key="2">
    <source>
        <dbReference type="ARBA" id="ARBA00022475"/>
    </source>
</evidence>
<comment type="similarity">
    <text evidence="6">Belongs to the ThrE exporter (TC 2.A.79) family.</text>
</comment>
<comment type="subcellular location">
    <subcellularLocation>
        <location evidence="1">Cell membrane</location>
        <topology evidence="1">Multi-pass membrane protein</topology>
    </subcellularLocation>
</comment>
<feature type="transmembrane region" description="Helical" evidence="7">
    <location>
        <begin position="137"/>
        <end position="162"/>
    </location>
</feature>
<keyword evidence="4 7" id="KW-1133">Transmembrane helix</keyword>
<keyword evidence="2" id="KW-1003">Cell membrane</keyword>
<sequence>MDEETVKEPEREKETDHRQWETEQLLNFCCEMGKQLIRNGAEIYRVEESADRMLSAYGYRDTEVFAIPSCIIINIQGNERNHTKSVRIRSSSNNLDQLDRLNALCRQVCEKKPAVEDAMEELKRIVGAPPYSQLIRYLAYGFVASFFTLFWGGTALDALAAFPSGLAVKVIVGYMSKVNANVFFTNVIASVFLALIPLTLYYLGCPLHTDKIIIGSIMLLVPGIAITNVMRDVLSGDFLTALTKFAEVMIVAMAIAIGIAIPVGIGRMLFGVI</sequence>
<name>A0ABS6F6W5_9FIRM</name>
<evidence type="ECO:0000256" key="5">
    <source>
        <dbReference type="ARBA" id="ARBA00023136"/>
    </source>
</evidence>
<comment type="caution">
    <text evidence="9">The sequence shown here is derived from an EMBL/GenBank/DDBJ whole genome shotgun (WGS) entry which is preliminary data.</text>
</comment>
<evidence type="ECO:0000256" key="7">
    <source>
        <dbReference type="SAM" id="Phobius"/>
    </source>
</evidence>
<feature type="domain" description="Threonine/serine exporter-like N-terminal" evidence="8">
    <location>
        <begin position="28"/>
        <end position="261"/>
    </location>
</feature>
<keyword evidence="10" id="KW-1185">Reference proteome</keyword>
<evidence type="ECO:0000256" key="1">
    <source>
        <dbReference type="ARBA" id="ARBA00004651"/>
    </source>
</evidence>
<dbReference type="PANTHER" id="PTHR34390:SF2">
    <property type="entry name" value="SUCCINATE TRANSPORTER SUBUNIT YJJP-RELATED"/>
    <property type="match status" value="1"/>
</dbReference>
<proteinExistence type="inferred from homology"/>
<feature type="transmembrane region" description="Helical" evidence="7">
    <location>
        <begin position="250"/>
        <end position="270"/>
    </location>
</feature>
<evidence type="ECO:0000256" key="6">
    <source>
        <dbReference type="ARBA" id="ARBA00034125"/>
    </source>
</evidence>
<dbReference type="Proteomes" id="UP000787672">
    <property type="component" value="Unassembled WGS sequence"/>
</dbReference>
<dbReference type="InterPro" id="IPR050539">
    <property type="entry name" value="ThrE_Dicarb/AminoAcid_Exp"/>
</dbReference>
<accession>A0ABS6F6W5</accession>
<feature type="transmembrane region" description="Helical" evidence="7">
    <location>
        <begin position="212"/>
        <end position="230"/>
    </location>
</feature>
<dbReference type="Pfam" id="PF06738">
    <property type="entry name" value="ThrE"/>
    <property type="match status" value="1"/>
</dbReference>
<evidence type="ECO:0000259" key="8">
    <source>
        <dbReference type="Pfam" id="PF06738"/>
    </source>
</evidence>
<keyword evidence="3 7" id="KW-0812">Transmembrane</keyword>
<evidence type="ECO:0000313" key="10">
    <source>
        <dbReference type="Proteomes" id="UP000787672"/>
    </source>
</evidence>
<dbReference type="PANTHER" id="PTHR34390">
    <property type="entry name" value="UPF0442 PROTEIN YJJB-RELATED"/>
    <property type="match status" value="1"/>
</dbReference>
<keyword evidence="5 7" id="KW-0472">Membrane</keyword>